<keyword evidence="2" id="KW-1185">Reference proteome</keyword>
<organism evidence="1 2">
    <name type="scientific">Leptolyngbya cf. ectocarpi LEGE 11479</name>
    <dbReference type="NCBI Taxonomy" id="1828722"/>
    <lineage>
        <taxon>Bacteria</taxon>
        <taxon>Bacillati</taxon>
        <taxon>Cyanobacteriota</taxon>
        <taxon>Cyanophyceae</taxon>
        <taxon>Leptolyngbyales</taxon>
        <taxon>Leptolyngbyaceae</taxon>
        <taxon>Leptolyngbya group</taxon>
        <taxon>Leptolyngbya</taxon>
    </lineage>
</organism>
<proteinExistence type="predicted"/>
<evidence type="ECO:0000313" key="1">
    <source>
        <dbReference type="EMBL" id="MBE9069312.1"/>
    </source>
</evidence>
<dbReference type="Proteomes" id="UP000615026">
    <property type="component" value="Unassembled WGS sequence"/>
</dbReference>
<reference evidence="1" key="1">
    <citation type="submission" date="2020-10" db="EMBL/GenBank/DDBJ databases">
        <authorList>
            <person name="Castelo-Branco R."/>
            <person name="Eusebio N."/>
            <person name="Adriana R."/>
            <person name="Vieira A."/>
            <person name="Brugerolle De Fraissinette N."/>
            <person name="Rezende De Castro R."/>
            <person name="Schneider M.P."/>
            <person name="Vasconcelos V."/>
            <person name="Leao P.N."/>
        </authorList>
    </citation>
    <scope>NUCLEOTIDE SEQUENCE</scope>
    <source>
        <strain evidence="1">LEGE 11479</strain>
    </source>
</reference>
<comment type="caution">
    <text evidence="1">The sequence shown here is derived from an EMBL/GenBank/DDBJ whole genome shotgun (WGS) entry which is preliminary data.</text>
</comment>
<evidence type="ECO:0000313" key="2">
    <source>
        <dbReference type="Proteomes" id="UP000615026"/>
    </source>
</evidence>
<feature type="non-terminal residue" evidence="1">
    <location>
        <position position="1"/>
    </location>
</feature>
<dbReference type="EMBL" id="JADEXP010000259">
    <property type="protein sequence ID" value="MBE9069312.1"/>
    <property type="molecule type" value="Genomic_DNA"/>
</dbReference>
<dbReference type="InterPro" id="IPR013785">
    <property type="entry name" value="Aldolase_TIM"/>
</dbReference>
<sequence length="75" mass="8391">KKINRDIQAGVDLCKKECEYFSVCGGGAPSNKYFENGSFASSETMYCRYTKKILTDIVLAELEENLGLNTPYLPN</sequence>
<protein>
    <submittedName>
        <fullName evidence="1">GRRM system radical SAM/SPASM domain protein</fullName>
    </submittedName>
</protein>
<dbReference type="Gene3D" id="3.20.20.70">
    <property type="entry name" value="Aldolase class I"/>
    <property type="match status" value="1"/>
</dbReference>
<dbReference type="AlphaFoldDB" id="A0A928ZXL6"/>
<name>A0A928ZXL6_LEPEC</name>
<accession>A0A928ZXL6</accession>
<gene>
    <name evidence="1" type="ORF">IQ260_21960</name>
</gene>